<dbReference type="PANTHER" id="PTHR30341">
    <property type="entry name" value="SODIUM ION/PROTON ANTIPORTER NHAA-RELATED"/>
    <property type="match status" value="1"/>
</dbReference>
<gene>
    <name evidence="11" type="primary">nhaA</name>
    <name evidence="12" type="ORF">ACH3VR_04895</name>
</gene>
<keyword evidence="4 11" id="KW-1003">Cell membrane</keyword>
<feature type="transmembrane region" description="Helical" evidence="11">
    <location>
        <begin position="173"/>
        <end position="193"/>
    </location>
</feature>
<evidence type="ECO:0000256" key="10">
    <source>
        <dbReference type="ARBA" id="ARBA00023201"/>
    </source>
</evidence>
<evidence type="ECO:0000256" key="5">
    <source>
        <dbReference type="ARBA" id="ARBA00022692"/>
    </source>
</evidence>
<evidence type="ECO:0000256" key="11">
    <source>
        <dbReference type="HAMAP-Rule" id="MF_01844"/>
    </source>
</evidence>
<evidence type="ECO:0000256" key="1">
    <source>
        <dbReference type="ARBA" id="ARBA00004429"/>
    </source>
</evidence>
<name>A0ABW7Q4P3_9MICO</name>
<feature type="transmembrane region" description="Helical" evidence="11">
    <location>
        <begin position="349"/>
        <end position="370"/>
    </location>
</feature>
<comment type="catalytic activity">
    <reaction evidence="11">
        <text>Na(+)(in) + 2 H(+)(out) = Na(+)(out) + 2 H(+)(in)</text>
        <dbReference type="Rhea" id="RHEA:29251"/>
        <dbReference type="ChEBI" id="CHEBI:15378"/>
        <dbReference type="ChEBI" id="CHEBI:29101"/>
    </reaction>
</comment>
<feature type="transmembrane region" description="Helical" evidence="11">
    <location>
        <begin position="146"/>
        <end position="167"/>
    </location>
</feature>
<dbReference type="Gene3D" id="1.20.1530.10">
    <property type="entry name" value="Na+/H+ antiporter like domain"/>
    <property type="match status" value="1"/>
</dbReference>
<keyword evidence="6 11" id="KW-1133">Transmembrane helix</keyword>
<organism evidence="12 13">
    <name type="scientific">Microbacterium alkaliflavum</name>
    <dbReference type="NCBI Taxonomy" id="3248839"/>
    <lineage>
        <taxon>Bacteria</taxon>
        <taxon>Bacillati</taxon>
        <taxon>Actinomycetota</taxon>
        <taxon>Actinomycetes</taxon>
        <taxon>Micrococcales</taxon>
        <taxon>Microbacteriaceae</taxon>
        <taxon>Microbacterium</taxon>
    </lineage>
</organism>
<dbReference type="HAMAP" id="MF_01844">
    <property type="entry name" value="NhaA"/>
    <property type="match status" value="1"/>
</dbReference>
<evidence type="ECO:0000256" key="8">
    <source>
        <dbReference type="ARBA" id="ARBA00023065"/>
    </source>
</evidence>
<comment type="subcellular location">
    <subcellularLocation>
        <location evidence="1">Cell inner membrane</location>
        <topology evidence="1">Multi-pass membrane protein</topology>
    </subcellularLocation>
    <subcellularLocation>
        <location evidence="11">Cell membrane</location>
        <topology evidence="11">Multi-pass membrane protein</topology>
    </subcellularLocation>
</comment>
<keyword evidence="8 11" id="KW-0406">Ion transport</keyword>
<dbReference type="RefSeq" id="WP_396639621.1">
    <property type="nucleotide sequence ID" value="NZ_JBIQWL010000001.1"/>
</dbReference>
<keyword evidence="2 11" id="KW-0813">Transport</keyword>
<evidence type="ECO:0000256" key="6">
    <source>
        <dbReference type="ARBA" id="ARBA00022989"/>
    </source>
</evidence>
<keyword evidence="7 11" id="KW-0915">Sodium</keyword>
<feature type="transmembrane region" description="Helical" evidence="11">
    <location>
        <begin position="249"/>
        <end position="267"/>
    </location>
</feature>
<feature type="transmembrane region" description="Helical" evidence="11">
    <location>
        <begin position="312"/>
        <end position="337"/>
    </location>
</feature>
<evidence type="ECO:0000256" key="7">
    <source>
        <dbReference type="ARBA" id="ARBA00023053"/>
    </source>
</evidence>
<evidence type="ECO:0000256" key="3">
    <source>
        <dbReference type="ARBA" id="ARBA00022449"/>
    </source>
</evidence>
<comment type="caution">
    <text evidence="12">The sequence shown here is derived from an EMBL/GenBank/DDBJ whole genome shotgun (WGS) entry which is preliminary data.</text>
</comment>
<dbReference type="InterPro" id="IPR023171">
    <property type="entry name" value="Na/H_antiporter_dom_sf"/>
</dbReference>
<comment type="function">
    <text evidence="11">Na(+)/H(+) antiporter that extrudes sodium in exchange for external protons.</text>
</comment>
<comment type="similarity">
    <text evidence="11">Belongs to the NhaA Na(+)/H(+) (TC 2.A.33) antiporter family.</text>
</comment>
<evidence type="ECO:0000313" key="12">
    <source>
        <dbReference type="EMBL" id="MFH8249690.1"/>
    </source>
</evidence>
<reference evidence="12 13" key="1">
    <citation type="submission" date="2024-09" db="EMBL/GenBank/DDBJ databases">
        <authorList>
            <person name="Pan X."/>
        </authorList>
    </citation>
    <scope>NUCLEOTIDE SEQUENCE [LARGE SCALE GENOMIC DNA]</scope>
    <source>
        <strain evidence="12 13">B2969</strain>
    </source>
</reference>
<dbReference type="PANTHER" id="PTHR30341:SF0">
    <property type="entry name" value="NA(+)_H(+) ANTIPORTER NHAA"/>
    <property type="match status" value="1"/>
</dbReference>
<dbReference type="Proteomes" id="UP001610861">
    <property type="component" value="Unassembled WGS sequence"/>
</dbReference>
<feature type="transmembrane region" description="Helical" evidence="11">
    <location>
        <begin position="224"/>
        <end position="242"/>
    </location>
</feature>
<proteinExistence type="inferred from homology"/>
<accession>A0ABW7Q4P3</accession>
<keyword evidence="5 11" id="KW-0812">Transmembrane</keyword>
<keyword evidence="13" id="KW-1185">Reference proteome</keyword>
<feature type="transmembrane region" description="Helical" evidence="11">
    <location>
        <begin position="91"/>
        <end position="112"/>
    </location>
</feature>
<keyword evidence="3 11" id="KW-0050">Antiport</keyword>
<evidence type="ECO:0000256" key="2">
    <source>
        <dbReference type="ARBA" id="ARBA00022448"/>
    </source>
</evidence>
<dbReference type="Pfam" id="PF06965">
    <property type="entry name" value="Na_H_antiport_1"/>
    <property type="match status" value="1"/>
</dbReference>
<keyword evidence="9 11" id="KW-0472">Membrane</keyword>
<evidence type="ECO:0000256" key="9">
    <source>
        <dbReference type="ARBA" id="ARBA00023136"/>
    </source>
</evidence>
<protein>
    <recommendedName>
        <fullName evidence="11">Na(+)/H(+) antiporter NhaA</fullName>
    </recommendedName>
    <alternativeName>
        <fullName evidence="11">Sodium/proton antiporter NhaA</fullName>
    </alternativeName>
</protein>
<evidence type="ECO:0000313" key="13">
    <source>
        <dbReference type="Proteomes" id="UP001610861"/>
    </source>
</evidence>
<dbReference type="EMBL" id="JBIQWL010000001">
    <property type="protein sequence ID" value="MFH8249690.1"/>
    <property type="molecule type" value="Genomic_DNA"/>
</dbReference>
<dbReference type="InterPro" id="IPR004670">
    <property type="entry name" value="NhaA"/>
</dbReference>
<feature type="transmembrane region" description="Helical" evidence="11">
    <location>
        <begin position="279"/>
        <end position="300"/>
    </location>
</feature>
<sequence length="387" mass="40381">MKLLRSARFPAILLLIAAVAGLVIANSPIGHDVIELSHAHLAIPGTPIDLSLTHWVSDGLLVFFFFMVSVELQFELTRGELRSARRAIQPALAAAGGVIVPIAIYLLITAGSGFQEGWPIPTATDIAFALGVLAVFGRGLPSGVRIFLLALAIIDDVVGIVFIAVLFATDLNYGMLAAGLLTTVLFGILSRMLHTRARRLVIALLVVLAALTWVFILLSGVHATIAGVLLGLAMAQTPALVTRHVMEPWVNAVILPLFAFTAALVPIPDFSGPGVSVFWGVLIALPVGKMIGIAGLGWLGQRLVGTPDHPKLALGDLIAVGALGGIGFTVSLLLANLAFAADAVVRDKAVLGVLAGSVISAIAAGILLTLRVRHHRLAGTAVEEQTT</sequence>
<feature type="transmembrane region" description="Helical" evidence="11">
    <location>
        <begin position="118"/>
        <end position="137"/>
    </location>
</feature>
<feature type="transmembrane region" description="Helical" evidence="11">
    <location>
        <begin position="52"/>
        <end position="70"/>
    </location>
</feature>
<evidence type="ECO:0000256" key="4">
    <source>
        <dbReference type="ARBA" id="ARBA00022475"/>
    </source>
</evidence>
<keyword evidence="10 11" id="KW-0739">Sodium transport</keyword>
<feature type="transmembrane region" description="Helical" evidence="11">
    <location>
        <begin position="200"/>
        <end position="218"/>
    </location>
</feature>